<keyword evidence="1" id="KW-1133">Transmembrane helix</keyword>
<evidence type="ECO:0000313" key="3">
    <source>
        <dbReference type="Proteomes" id="UP000245391"/>
    </source>
</evidence>
<keyword evidence="3" id="KW-1185">Reference proteome</keyword>
<dbReference type="Proteomes" id="UP000245391">
    <property type="component" value="Unassembled WGS sequence"/>
</dbReference>
<keyword evidence="1" id="KW-0812">Transmembrane</keyword>
<keyword evidence="1" id="KW-0472">Membrane</keyword>
<comment type="caution">
    <text evidence="2">The sequence shown here is derived from an EMBL/GenBank/DDBJ whole genome shotgun (WGS) entry which is preliminary data.</text>
</comment>
<organism evidence="2 3">
    <name type="scientific">Pedobacter paludis</name>
    <dbReference type="NCBI Taxonomy" id="2203212"/>
    <lineage>
        <taxon>Bacteria</taxon>
        <taxon>Pseudomonadati</taxon>
        <taxon>Bacteroidota</taxon>
        <taxon>Sphingobacteriia</taxon>
        <taxon>Sphingobacteriales</taxon>
        <taxon>Sphingobacteriaceae</taxon>
        <taxon>Pedobacter</taxon>
    </lineage>
</organism>
<feature type="transmembrane region" description="Helical" evidence="1">
    <location>
        <begin position="45"/>
        <end position="62"/>
    </location>
</feature>
<proteinExistence type="predicted"/>
<accession>A0A317EY81</accession>
<gene>
    <name evidence="2" type="ORF">DF947_08320</name>
</gene>
<evidence type="ECO:0000313" key="2">
    <source>
        <dbReference type="EMBL" id="PWS31794.1"/>
    </source>
</evidence>
<reference evidence="3" key="1">
    <citation type="submission" date="2018-05" db="EMBL/GenBank/DDBJ databases">
        <title>Pedobacter paludis sp. nov., isolated from wetland soil.</title>
        <authorList>
            <person name="Zhang Y."/>
        </authorList>
    </citation>
    <scope>NUCLEOTIDE SEQUENCE [LARGE SCALE GENOMIC DNA]</scope>
    <source>
        <strain evidence="3">R-8</strain>
    </source>
</reference>
<name>A0A317EY81_9SPHI</name>
<dbReference type="AlphaFoldDB" id="A0A317EY81"/>
<protein>
    <submittedName>
        <fullName evidence="2">Uncharacterized protein</fullName>
    </submittedName>
</protein>
<sequence length="75" mass="8515">MMTEPKKPMMSKEDNIKQIMKNLELTNFGVQELDAKEMRMQNGGFIGELAIGMLCLAASWIYETGKKQGAEHHNK</sequence>
<dbReference type="EMBL" id="QGNY01000003">
    <property type="protein sequence ID" value="PWS31794.1"/>
    <property type="molecule type" value="Genomic_DNA"/>
</dbReference>
<evidence type="ECO:0000256" key="1">
    <source>
        <dbReference type="SAM" id="Phobius"/>
    </source>
</evidence>